<keyword evidence="2" id="KW-1185">Reference proteome</keyword>
<evidence type="ECO:0000313" key="1">
    <source>
        <dbReference type="EMBL" id="KAI5673221.1"/>
    </source>
</evidence>
<proteinExistence type="predicted"/>
<organism evidence="1 2">
    <name type="scientific">Catharanthus roseus</name>
    <name type="common">Madagascar periwinkle</name>
    <name type="synonym">Vinca rosea</name>
    <dbReference type="NCBI Taxonomy" id="4058"/>
    <lineage>
        <taxon>Eukaryota</taxon>
        <taxon>Viridiplantae</taxon>
        <taxon>Streptophyta</taxon>
        <taxon>Embryophyta</taxon>
        <taxon>Tracheophyta</taxon>
        <taxon>Spermatophyta</taxon>
        <taxon>Magnoliopsida</taxon>
        <taxon>eudicotyledons</taxon>
        <taxon>Gunneridae</taxon>
        <taxon>Pentapetalae</taxon>
        <taxon>asterids</taxon>
        <taxon>lamiids</taxon>
        <taxon>Gentianales</taxon>
        <taxon>Apocynaceae</taxon>
        <taxon>Rauvolfioideae</taxon>
        <taxon>Vinceae</taxon>
        <taxon>Catharanthinae</taxon>
        <taxon>Catharanthus</taxon>
    </lineage>
</organism>
<accession>A0ACC0BKT7</accession>
<evidence type="ECO:0000313" key="2">
    <source>
        <dbReference type="Proteomes" id="UP001060085"/>
    </source>
</evidence>
<reference evidence="2" key="1">
    <citation type="journal article" date="2023" name="Nat. Plants">
        <title>Single-cell RNA sequencing provides a high-resolution roadmap for understanding the multicellular compartmentation of specialized metabolism.</title>
        <authorList>
            <person name="Sun S."/>
            <person name="Shen X."/>
            <person name="Li Y."/>
            <person name="Li Y."/>
            <person name="Wang S."/>
            <person name="Li R."/>
            <person name="Zhang H."/>
            <person name="Shen G."/>
            <person name="Guo B."/>
            <person name="Wei J."/>
            <person name="Xu J."/>
            <person name="St-Pierre B."/>
            <person name="Chen S."/>
            <person name="Sun C."/>
        </authorList>
    </citation>
    <scope>NUCLEOTIDE SEQUENCE [LARGE SCALE GENOMIC DNA]</scope>
</reference>
<name>A0ACC0BKT7_CATRO</name>
<dbReference type="EMBL" id="CM044703">
    <property type="protein sequence ID" value="KAI5673221.1"/>
    <property type="molecule type" value="Genomic_DNA"/>
</dbReference>
<comment type="caution">
    <text evidence="1">The sequence shown here is derived from an EMBL/GenBank/DDBJ whole genome shotgun (WGS) entry which is preliminary data.</text>
</comment>
<dbReference type="Proteomes" id="UP001060085">
    <property type="component" value="Linkage Group LG03"/>
</dbReference>
<gene>
    <name evidence="1" type="ORF">M9H77_13585</name>
</gene>
<protein>
    <submittedName>
        <fullName evidence="1">Uncharacterized protein</fullName>
    </submittedName>
</protein>
<sequence length="191" mass="20011">MMISMMHEVDDMAIGVIQGPPSSSTQTASFAKKVQTIIRKYMVSIGDPGRGGERGERSGGRGHGDLGSFNHGDPFDCLDLDMSSFSFGLTPLTQSHLGGLGISYAPPPPGVGFSSFQTTPPGTVGTSFQAPPSPGTVMGSSIPHMLISYASLSGSDEYDDELTGDVTPAQQLGFGHRVGKKTTRSTLSDWP</sequence>